<evidence type="ECO:0000313" key="3">
    <source>
        <dbReference type="Proteomes" id="UP000016933"/>
    </source>
</evidence>
<organism evidence="2 3">
    <name type="scientific">Dothistroma septosporum (strain NZE10 / CBS 128990)</name>
    <name type="common">Red band needle blight fungus</name>
    <name type="synonym">Mycosphaerella pini</name>
    <dbReference type="NCBI Taxonomy" id="675120"/>
    <lineage>
        <taxon>Eukaryota</taxon>
        <taxon>Fungi</taxon>
        <taxon>Dikarya</taxon>
        <taxon>Ascomycota</taxon>
        <taxon>Pezizomycotina</taxon>
        <taxon>Dothideomycetes</taxon>
        <taxon>Dothideomycetidae</taxon>
        <taxon>Mycosphaerellales</taxon>
        <taxon>Mycosphaerellaceae</taxon>
        <taxon>Dothistroma</taxon>
    </lineage>
</organism>
<dbReference type="EMBL" id="KB446538">
    <property type="protein sequence ID" value="EME44899.1"/>
    <property type="molecule type" value="Genomic_DNA"/>
</dbReference>
<reference evidence="2 3" key="2">
    <citation type="journal article" date="2012" name="PLoS Pathog.">
        <title>Diverse lifestyles and strategies of plant pathogenesis encoded in the genomes of eighteen Dothideomycetes fungi.</title>
        <authorList>
            <person name="Ohm R.A."/>
            <person name="Feau N."/>
            <person name="Henrissat B."/>
            <person name="Schoch C.L."/>
            <person name="Horwitz B.A."/>
            <person name="Barry K.W."/>
            <person name="Condon B.J."/>
            <person name="Copeland A.C."/>
            <person name="Dhillon B."/>
            <person name="Glaser F."/>
            <person name="Hesse C.N."/>
            <person name="Kosti I."/>
            <person name="LaButti K."/>
            <person name="Lindquist E.A."/>
            <person name="Lucas S."/>
            <person name="Salamov A.A."/>
            <person name="Bradshaw R.E."/>
            <person name="Ciuffetti L."/>
            <person name="Hamelin R.C."/>
            <person name="Kema G.H.J."/>
            <person name="Lawrence C."/>
            <person name="Scott J.A."/>
            <person name="Spatafora J.W."/>
            <person name="Turgeon B.G."/>
            <person name="de Wit P.J.G.M."/>
            <person name="Zhong S."/>
            <person name="Goodwin S.B."/>
            <person name="Grigoriev I.V."/>
        </authorList>
    </citation>
    <scope>NUCLEOTIDE SEQUENCE [LARGE SCALE GENOMIC DNA]</scope>
    <source>
        <strain evidence="3">NZE10 / CBS 128990</strain>
    </source>
</reference>
<name>N1PR53_DOTSN</name>
<keyword evidence="3" id="KW-1185">Reference proteome</keyword>
<feature type="transmembrane region" description="Helical" evidence="1">
    <location>
        <begin position="12"/>
        <end position="39"/>
    </location>
</feature>
<reference evidence="3" key="1">
    <citation type="journal article" date="2012" name="PLoS Genet.">
        <title>The genomes of the fungal plant pathogens Cladosporium fulvum and Dothistroma septosporum reveal adaptation to different hosts and lifestyles but also signatures of common ancestry.</title>
        <authorList>
            <person name="de Wit P.J.G.M."/>
            <person name="van der Burgt A."/>
            <person name="Oekmen B."/>
            <person name="Stergiopoulos I."/>
            <person name="Abd-Elsalam K.A."/>
            <person name="Aerts A.L."/>
            <person name="Bahkali A.H."/>
            <person name="Beenen H.G."/>
            <person name="Chettri P."/>
            <person name="Cox M.P."/>
            <person name="Datema E."/>
            <person name="de Vries R.P."/>
            <person name="Dhillon B."/>
            <person name="Ganley A.R."/>
            <person name="Griffiths S.A."/>
            <person name="Guo Y."/>
            <person name="Hamelin R.C."/>
            <person name="Henrissat B."/>
            <person name="Kabir M.S."/>
            <person name="Jashni M.K."/>
            <person name="Kema G."/>
            <person name="Klaubauf S."/>
            <person name="Lapidus A."/>
            <person name="Levasseur A."/>
            <person name="Lindquist E."/>
            <person name="Mehrabi R."/>
            <person name="Ohm R.A."/>
            <person name="Owen T.J."/>
            <person name="Salamov A."/>
            <person name="Schwelm A."/>
            <person name="Schijlen E."/>
            <person name="Sun H."/>
            <person name="van den Burg H.A."/>
            <person name="van Ham R.C.H.J."/>
            <person name="Zhang S."/>
            <person name="Goodwin S.B."/>
            <person name="Grigoriev I.V."/>
            <person name="Collemare J."/>
            <person name="Bradshaw R.E."/>
        </authorList>
    </citation>
    <scope>NUCLEOTIDE SEQUENCE [LARGE SCALE GENOMIC DNA]</scope>
    <source>
        <strain evidence="3">NZE10 / CBS 128990</strain>
    </source>
</reference>
<proteinExistence type="predicted"/>
<evidence type="ECO:0000256" key="1">
    <source>
        <dbReference type="SAM" id="Phobius"/>
    </source>
</evidence>
<evidence type="ECO:0000313" key="2">
    <source>
        <dbReference type="EMBL" id="EME44899.1"/>
    </source>
</evidence>
<accession>N1PR53</accession>
<sequence>MTLDIPSEDLLSIAMSTITTGIAIAGTLIGAIAFTIIYYRATCTLGLPWARMIIRVAPAPPEKPLQTQEEAKKEREKLERILAAIVGFFMFVFALMVEAVGADSRERKGSVEEWTFWRVVMFVGKAGVEGLIADLITGGAIRVAELG</sequence>
<keyword evidence="1" id="KW-1133">Transmembrane helix</keyword>
<keyword evidence="1" id="KW-0812">Transmembrane</keyword>
<dbReference type="Proteomes" id="UP000016933">
    <property type="component" value="Unassembled WGS sequence"/>
</dbReference>
<keyword evidence="1" id="KW-0472">Membrane</keyword>
<gene>
    <name evidence="2" type="ORF">DOTSEDRAFT_23007</name>
</gene>
<dbReference type="AlphaFoldDB" id="N1PR53"/>
<feature type="transmembrane region" description="Helical" evidence="1">
    <location>
        <begin position="81"/>
        <end position="102"/>
    </location>
</feature>
<dbReference type="HOGENOM" id="CLU_1768005_0_0_1"/>
<protein>
    <submittedName>
        <fullName evidence="2">Uncharacterized protein</fullName>
    </submittedName>
</protein>